<proteinExistence type="predicted"/>
<evidence type="ECO:0000259" key="1">
    <source>
        <dbReference type="Pfam" id="PF02775"/>
    </source>
</evidence>
<dbReference type="AlphaFoldDB" id="A0A3R8T660"/>
<dbReference type="InterPro" id="IPR047211">
    <property type="entry name" value="POXB-like"/>
</dbReference>
<reference evidence="2 3" key="2">
    <citation type="submission" date="2018-12" db="EMBL/GenBank/DDBJ databases">
        <title>Whole-genome sequences of fifteen clinical Streptococcus suis strains isolated from pigs between 2006 and 2018.</title>
        <authorList>
            <person name="Stevens M.J.A."/>
            <person name="Cernela N."/>
            <person name="Spoerry Serrano N."/>
            <person name="Schmitt S."/>
            <person name="Schrenzel J."/>
            <person name="Stephan R."/>
        </authorList>
    </citation>
    <scope>NUCLEOTIDE SEQUENCE [LARGE SCALE GENOMIC DNA]</scope>
    <source>
        <strain evidence="2 3">PP422</strain>
    </source>
</reference>
<dbReference type="PANTHER" id="PTHR42981">
    <property type="entry name" value="PYRUVATE DEHYDROGENASE [UBIQUINONE]"/>
    <property type="match status" value="1"/>
</dbReference>
<gene>
    <name evidence="2" type="ORF">EI998_10225</name>
</gene>
<dbReference type="Pfam" id="PF02775">
    <property type="entry name" value="TPP_enzyme_C"/>
    <property type="match status" value="1"/>
</dbReference>
<dbReference type="Proteomes" id="UP000274117">
    <property type="component" value="Unassembled WGS sequence"/>
</dbReference>
<dbReference type="GO" id="GO:0030976">
    <property type="term" value="F:thiamine pyrophosphate binding"/>
    <property type="evidence" value="ECO:0007669"/>
    <property type="project" value="InterPro"/>
</dbReference>
<dbReference type="Gene3D" id="1.10.10.940">
    <property type="match status" value="1"/>
</dbReference>
<evidence type="ECO:0000313" key="3">
    <source>
        <dbReference type="Proteomes" id="UP000274117"/>
    </source>
</evidence>
<comment type="caution">
    <text evidence="2">The sequence shown here is derived from an EMBL/GenBank/DDBJ whole genome shotgun (WGS) entry which is preliminary data.</text>
</comment>
<accession>A0A3R8T660</accession>
<feature type="domain" description="Thiamine pyrophosphate enzyme TPP-binding" evidence="1">
    <location>
        <begin position="1"/>
        <end position="90"/>
    </location>
</feature>
<sequence length="147" mass="16826">MSYPDVVTNVQYDLPVINIVFANTEYGYIKNKYEDTNKHLFGTDFIDVDYAKIGEAQGAVGYTVRRIEEMDEVMRKAVEDNKNGKTVVIDAKITKERPIPVEAMKLDPALASEEEIAAFKERYEAEELVPFRIFLEEEGLESHTVKK</sequence>
<protein>
    <recommendedName>
        <fullName evidence="1">Thiamine pyrophosphate enzyme TPP-binding domain-containing protein</fullName>
    </recommendedName>
</protein>
<dbReference type="EMBL" id="RSDO01000030">
    <property type="protein sequence ID" value="RRR50541.1"/>
    <property type="molecule type" value="Genomic_DNA"/>
</dbReference>
<dbReference type="InterPro" id="IPR029061">
    <property type="entry name" value="THDP-binding"/>
</dbReference>
<dbReference type="InterPro" id="IPR011766">
    <property type="entry name" value="TPP_enzyme_TPP-bd"/>
</dbReference>
<dbReference type="GO" id="GO:0003824">
    <property type="term" value="F:catalytic activity"/>
    <property type="evidence" value="ECO:0007669"/>
    <property type="project" value="InterPro"/>
</dbReference>
<evidence type="ECO:0000313" key="2">
    <source>
        <dbReference type="EMBL" id="RRR50541.1"/>
    </source>
</evidence>
<dbReference type="Gene3D" id="3.40.50.970">
    <property type="match status" value="1"/>
</dbReference>
<dbReference type="PANTHER" id="PTHR42981:SF2">
    <property type="entry name" value="PYRUVATE DEHYDROGENASE [UBIQUINONE]"/>
    <property type="match status" value="1"/>
</dbReference>
<dbReference type="SUPFAM" id="SSF52518">
    <property type="entry name" value="Thiamin diphosphate-binding fold (THDP-binding)"/>
    <property type="match status" value="1"/>
</dbReference>
<name>A0A3R8T660_STRSU</name>
<reference evidence="2 3" key="1">
    <citation type="submission" date="2018-11" db="EMBL/GenBank/DDBJ databases">
        <authorList>
            <person name="Stevens M.J."/>
            <person name="Cernela N."/>
            <person name="Spoerry Serrano N."/>
            <person name="Schmitt S."/>
            <person name="Schrenzel J."/>
            <person name="Stephan R."/>
        </authorList>
    </citation>
    <scope>NUCLEOTIDE SEQUENCE [LARGE SCALE GENOMIC DNA]</scope>
    <source>
        <strain evidence="2 3">PP422</strain>
    </source>
</reference>
<organism evidence="2 3">
    <name type="scientific">Streptococcus suis</name>
    <dbReference type="NCBI Taxonomy" id="1307"/>
    <lineage>
        <taxon>Bacteria</taxon>
        <taxon>Bacillati</taxon>
        <taxon>Bacillota</taxon>
        <taxon>Bacilli</taxon>
        <taxon>Lactobacillales</taxon>
        <taxon>Streptococcaceae</taxon>
        <taxon>Streptococcus</taxon>
    </lineage>
</organism>